<dbReference type="RefSeq" id="WP_060930218.1">
    <property type="nucleotide sequence ID" value="NZ_KQ959775.1"/>
</dbReference>
<dbReference type="Proteomes" id="UP000070394">
    <property type="component" value="Unassembled WGS sequence"/>
</dbReference>
<organism evidence="2 3">
    <name type="scientific">Lachnoanaerobaculum saburreum</name>
    <dbReference type="NCBI Taxonomy" id="467210"/>
    <lineage>
        <taxon>Bacteria</taxon>
        <taxon>Bacillati</taxon>
        <taxon>Bacillota</taxon>
        <taxon>Clostridia</taxon>
        <taxon>Lachnospirales</taxon>
        <taxon>Lachnospiraceae</taxon>
        <taxon>Lachnoanaerobaculum</taxon>
    </lineage>
</organism>
<evidence type="ECO:0000313" key="3">
    <source>
        <dbReference type="Proteomes" id="UP000070394"/>
    </source>
</evidence>
<dbReference type="PATRIC" id="fig|467210.3.peg.216"/>
<evidence type="ECO:0000256" key="1">
    <source>
        <dbReference type="SAM" id="Phobius"/>
    </source>
</evidence>
<keyword evidence="1" id="KW-0472">Membrane</keyword>
<dbReference type="OrthoDB" id="2040908at2"/>
<evidence type="ECO:0000313" key="2">
    <source>
        <dbReference type="EMBL" id="KXB60770.1"/>
    </source>
</evidence>
<protein>
    <submittedName>
        <fullName evidence="2">Uncharacterized protein</fullName>
    </submittedName>
</protein>
<keyword evidence="1" id="KW-1133">Transmembrane helix</keyword>
<keyword evidence="3" id="KW-1185">Reference proteome</keyword>
<gene>
    <name evidence="2" type="ORF">HMPREF1866_00218</name>
</gene>
<accession>A0A133ZZB3</accession>
<proteinExistence type="predicted"/>
<dbReference type="STRING" id="467210.HMPREF1866_00218"/>
<name>A0A133ZZB3_9FIRM</name>
<keyword evidence="1" id="KW-0812">Transmembrane</keyword>
<dbReference type="EMBL" id="LSDA01000010">
    <property type="protein sequence ID" value="KXB60770.1"/>
    <property type="molecule type" value="Genomic_DNA"/>
</dbReference>
<feature type="transmembrane region" description="Helical" evidence="1">
    <location>
        <begin position="16"/>
        <end position="35"/>
    </location>
</feature>
<sequence>MKTKDSKIVIRPGKKYLIAIFSYIYITFMMIWVLCKVGPSEILETKWAGVLPLLLLSSSLGIYFLVFVLFTKTEVSDKKILINQFPFKRSEYLWSEISNAKIIGESSEYPCEIYSGGKRILKIPRNYFGYERLFYELDKRNILRKDDFYVAAKVALEIDKRRRQD</sequence>
<dbReference type="AlphaFoldDB" id="A0A133ZZB3"/>
<reference evidence="3" key="1">
    <citation type="submission" date="2016-01" db="EMBL/GenBank/DDBJ databases">
        <authorList>
            <person name="Mitreva M."/>
            <person name="Pepin K.H."/>
            <person name="Mihindukulasuriya K.A."/>
            <person name="Fulton R."/>
            <person name="Fronick C."/>
            <person name="O'Laughlin M."/>
            <person name="Miner T."/>
            <person name="Herter B."/>
            <person name="Rosa B.A."/>
            <person name="Cordes M."/>
            <person name="Tomlinson C."/>
            <person name="Wollam A."/>
            <person name="Palsikar V.B."/>
            <person name="Mardis E.R."/>
            <person name="Wilson R.K."/>
        </authorList>
    </citation>
    <scope>NUCLEOTIDE SEQUENCE [LARGE SCALE GENOMIC DNA]</scope>
    <source>
        <strain evidence="3">DNF00896</strain>
    </source>
</reference>
<feature type="transmembrane region" description="Helical" evidence="1">
    <location>
        <begin position="47"/>
        <end position="70"/>
    </location>
</feature>
<comment type="caution">
    <text evidence="2">The sequence shown here is derived from an EMBL/GenBank/DDBJ whole genome shotgun (WGS) entry which is preliminary data.</text>
</comment>